<gene>
    <name evidence="3" type="ORF">BpHYR1_004692</name>
</gene>
<dbReference type="EMBL" id="REGN01001237">
    <property type="protein sequence ID" value="RNA36103.1"/>
    <property type="molecule type" value="Genomic_DNA"/>
</dbReference>
<feature type="compositionally biased region" description="Low complexity" evidence="1">
    <location>
        <begin position="443"/>
        <end position="458"/>
    </location>
</feature>
<accession>A0A3M7SK00</accession>
<keyword evidence="4" id="KW-1185">Reference proteome</keyword>
<feature type="compositionally biased region" description="Polar residues" evidence="1">
    <location>
        <begin position="459"/>
        <end position="468"/>
    </location>
</feature>
<dbReference type="AlphaFoldDB" id="A0A3M7SK00"/>
<organism evidence="3 4">
    <name type="scientific">Brachionus plicatilis</name>
    <name type="common">Marine rotifer</name>
    <name type="synonym">Brachionus muelleri</name>
    <dbReference type="NCBI Taxonomy" id="10195"/>
    <lineage>
        <taxon>Eukaryota</taxon>
        <taxon>Metazoa</taxon>
        <taxon>Spiralia</taxon>
        <taxon>Gnathifera</taxon>
        <taxon>Rotifera</taxon>
        <taxon>Eurotatoria</taxon>
        <taxon>Monogononta</taxon>
        <taxon>Pseudotrocha</taxon>
        <taxon>Ploima</taxon>
        <taxon>Brachionidae</taxon>
        <taxon>Brachionus</taxon>
    </lineage>
</organism>
<proteinExistence type="predicted"/>
<evidence type="ECO:0000256" key="2">
    <source>
        <dbReference type="SAM" id="Phobius"/>
    </source>
</evidence>
<evidence type="ECO:0000313" key="3">
    <source>
        <dbReference type="EMBL" id="RNA36103.1"/>
    </source>
</evidence>
<keyword evidence="2" id="KW-1133">Transmembrane helix</keyword>
<reference evidence="3 4" key="1">
    <citation type="journal article" date="2018" name="Sci. Rep.">
        <title>Genomic signatures of local adaptation to the degree of environmental predictability in rotifers.</title>
        <authorList>
            <person name="Franch-Gras L."/>
            <person name="Hahn C."/>
            <person name="Garcia-Roger E.M."/>
            <person name="Carmona M.J."/>
            <person name="Serra M."/>
            <person name="Gomez A."/>
        </authorList>
    </citation>
    <scope>NUCLEOTIDE SEQUENCE [LARGE SCALE GENOMIC DNA]</scope>
    <source>
        <strain evidence="3">HYR1</strain>
    </source>
</reference>
<protein>
    <submittedName>
        <fullName evidence="3">Uncharacterized protein</fullName>
    </submittedName>
</protein>
<keyword evidence="2" id="KW-0472">Membrane</keyword>
<evidence type="ECO:0000256" key="1">
    <source>
        <dbReference type="SAM" id="MobiDB-lite"/>
    </source>
</evidence>
<evidence type="ECO:0000313" key="4">
    <source>
        <dbReference type="Proteomes" id="UP000276133"/>
    </source>
</evidence>
<sequence length="675" mass="77548">MIDSSFFLIEFKKKTSLKTLKKSNNSFKTIEVELAYSRGLYNLNTEINSALIHYIIAIDGLVKYESELSGSLTKSTLSQELAKIGFKTVDKDAYYRLRSIYIDTNDRPAEFNHELLSSILKQSWTDHIKTSGIILFQSKPLQIIVKVIRQSLYYSDEKQVVGISYAVSVDGRDPFDFLISDLPSAILQPKISPFTIVSNSSLLARRMYVYSARLTDEMQLINSALMKEKISNLWQDKNILSNNLQSINVVYKTGYYKAESRNFYSNFLDVSFYRITYTQSINGIEPSHLFYQSPNEADFDKQFLKSLDQNLMGFCFKDCFNYKQSGILIKPTYATSPDLLNLIKNTWMNANQIGSNLLNSNNIELSYITNKRSFKSMDTQTGLSIVLFNVKLNSKFNQIDSLDLIEPSKEDYLEELASVYQNITPKDFYPILDLSVIKEKLVSTTQQPEPTTEQSKPTNAQIKTTSASKNDEQDLPKEQSANTEWWVIFLIVLSVLIILMMIVVVTIVCIVFRNKNSKFSSKKHLLRSDNDSEYSSRGIENPFPRDFDENEDLDYTRSVINPNISIQEPNFNQTISKGVISRQSDRIVYPGLTIEELVPNPIYTKMKQSFRHASNGTLFNSCGCGQSKQVHLARSILRSFFDRIFENPYDKDCQKYRQLFGQRSLVRPKISKCHF</sequence>
<dbReference type="Proteomes" id="UP000276133">
    <property type="component" value="Unassembled WGS sequence"/>
</dbReference>
<keyword evidence="2" id="KW-0812">Transmembrane</keyword>
<feature type="transmembrane region" description="Helical" evidence="2">
    <location>
        <begin position="485"/>
        <end position="512"/>
    </location>
</feature>
<comment type="caution">
    <text evidence="3">The sequence shown here is derived from an EMBL/GenBank/DDBJ whole genome shotgun (WGS) entry which is preliminary data.</text>
</comment>
<feature type="region of interest" description="Disordered" evidence="1">
    <location>
        <begin position="443"/>
        <end position="476"/>
    </location>
</feature>
<name>A0A3M7SK00_BRAPC</name>